<keyword evidence="7 9" id="KW-0378">Hydrolase</keyword>
<dbReference type="NCBIfam" id="NF003783">
    <property type="entry name" value="PRK05371.1-4"/>
    <property type="match status" value="1"/>
</dbReference>
<evidence type="ECO:0000256" key="5">
    <source>
        <dbReference type="ARBA" id="ARBA00022438"/>
    </source>
</evidence>
<keyword evidence="5 9" id="KW-0031">Aminopeptidase</keyword>
<dbReference type="SUPFAM" id="SSF49785">
    <property type="entry name" value="Galactose-binding domain-like"/>
    <property type="match status" value="1"/>
</dbReference>
<dbReference type="Gene3D" id="3.40.50.1820">
    <property type="entry name" value="alpha/beta hydrolase"/>
    <property type="match status" value="1"/>
</dbReference>
<dbReference type="GO" id="GO:0008236">
    <property type="term" value="F:serine-type peptidase activity"/>
    <property type="evidence" value="ECO:0007669"/>
    <property type="project" value="UniProtKB-KW"/>
</dbReference>
<evidence type="ECO:0000256" key="7">
    <source>
        <dbReference type="ARBA" id="ARBA00022801"/>
    </source>
</evidence>
<evidence type="ECO:0000259" key="11">
    <source>
        <dbReference type="SMART" id="SM00940"/>
    </source>
</evidence>
<comment type="subunit">
    <text evidence="4 9">Homodimer.</text>
</comment>
<dbReference type="InterPro" id="IPR036313">
    <property type="entry name" value="PepX_N_dom_sf"/>
</dbReference>
<dbReference type="InterPro" id="IPR029058">
    <property type="entry name" value="AB_hydrolase_fold"/>
</dbReference>
<comment type="subcellular location">
    <subcellularLocation>
        <location evidence="9">Cytoplasm</location>
    </subcellularLocation>
</comment>
<protein>
    <recommendedName>
        <fullName evidence="9">Xaa-Pro dipeptidyl-peptidase</fullName>
        <ecNumber evidence="9">3.4.14.11</ecNumber>
    </recommendedName>
    <alternativeName>
        <fullName evidence="9">X-Pro dipeptidyl-peptidase</fullName>
    </alternativeName>
    <alternativeName>
        <fullName evidence="9">X-prolyl-dipeptidyl aminopeptidase</fullName>
        <shortName evidence="9">X-PDAP</shortName>
    </alternativeName>
</protein>
<evidence type="ECO:0000259" key="10">
    <source>
        <dbReference type="SMART" id="SM00939"/>
    </source>
</evidence>
<dbReference type="GO" id="GO:0008239">
    <property type="term" value="F:dipeptidyl-peptidase activity"/>
    <property type="evidence" value="ECO:0007669"/>
    <property type="project" value="UniProtKB-UniRule"/>
</dbReference>
<dbReference type="SUPFAM" id="SSF53474">
    <property type="entry name" value="alpha/beta-Hydrolases"/>
    <property type="match status" value="1"/>
</dbReference>
<dbReference type="SUPFAM" id="SSF81761">
    <property type="entry name" value="X-Prolyl dipeptidyl aminopeptidase PepX, N-terminal domain"/>
    <property type="match status" value="1"/>
</dbReference>
<comment type="catalytic activity">
    <reaction evidence="1 9">
        <text>Hydrolyzes Xaa-Pro-|- bonds to release unblocked, N-terminal dipeptides from substrates including Ala-Pro-|-p-nitroanilide and (sequentially) Tyr-Pro-|-Phe-Pro-|-Gly-Pro-|-Ile.</text>
        <dbReference type="EC" id="3.4.14.11"/>
    </reaction>
</comment>
<dbReference type="SMART" id="SM00940">
    <property type="entry name" value="PepX_N"/>
    <property type="match status" value="1"/>
</dbReference>
<keyword evidence="9" id="KW-0963">Cytoplasm</keyword>
<evidence type="ECO:0000256" key="3">
    <source>
        <dbReference type="ARBA" id="ARBA00010819"/>
    </source>
</evidence>
<dbReference type="EMBL" id="JABASA010000006">
    <property type="protein sequence ID" value="NMD48826.1"/>
    <property type="molecule type" value="Genomic_DNA"/>
</dbReference>
<comment type="similarity">
    <text evidence="3 9">Belongs to the peptidase S15 family.</text>
</comment>
<dbReference type="Pfam" id="PF08530">
    <property type="entry name" value="PepX_C"/>
    <property type="match status" value="1"/>
</dbReference>
<sequence length="762" mass="86781">MNYNQYSYIQTSLPQAEKELQELGFRLSSQQTNKENLAEFISRIYFHNPDKDYVFQSLIADSKTDFAAFLQSSQELTDEIFYLLALQLLEFIPHADFTSSKSFVKEINFPLTFDSDYFLLNLYQLLATRTKNGMTLIDRLVSQGFLSADNSYHYFNGKSLATFDTADVIREIVYVEAPLDSDKDGKRDLIKLNIIRPKTEELLPVIMTASPYHQGINEKQSDQKLHQMEGELPVKRAGHIKVAEPDFQPLDTSLPDLPTGPAQESFSHISSYSLNDYLLARGFANIYVSGIGTKDSEGFMTSGDYAQIESFKAVIDWLNGRAAAYSSHKRDRLVIADWTNGSVATTGKSYLGTMSTGLATTGVEGLKVIIAESAISSWYGYYRENGLICSPGGYPGEDLDVLTELTYSRNLTAGDYLRNNSHYQEMLKEQSEQIDRISGDYNQFWHNRNYLPYAHKVKAHVVYTHGLQDWNVKPNHVYDILNALPSHVEKHAFLHQGEHVYMHNWQSIDFRESMNALLTKELLGLANGYQLPAVIWQDNSQSHTWKLLEHFGSDQTVQFSLGEDQQMIDNHYPAAEFKGYSKDYHRFKADLFAKKANAITVDLPIQEDLLINGQITLNIRLKSSSSKGILSAQVLDFGWKKRFSDSPSIVELNSIDNGQNFSLEALRELPYKKTPYRVISKGVLNLQNRTDLLKIEDIIPREWMTVQFKLQASIYQLKKGDTLRLILYTTDFEHTIRDNSNYALTLDLAKSSLDIPHTLLAK</sequence>
<dbReference type="InterPro" id="IPR000383">
    <property type="entry name" value="Xaa-Pro-like_dom"/>
</dbReference>
<feature type="domain" description="X-Prolyl dipeptidyl aminopeptidase PepX N-terminal" evidence="11">
    <location>
        <begin position="1"/>
        <end position="145"/>
    </location>
</feature>
<feature type="active site" description="Charge relay system" evidence="9">
    <location>
        <position position="349"/>
    </location>
</feature>
<dbReference type="Gene3D" id="1.10.246.70">
    <property type="match status" value="1"/>
</dbReference>
<accession>A0A7X9LCX4</accession>
<gene>
    <name evidence="9" type="primary">pepX</name>
    <name evidence="12" type="ORF">HHO37_03845</name>
</gene>
<dbReference type="AlphaFoldDB" id="A0A7X9LCX4"/>
<dbReference type="InterPro" id="IPR013736">
    <property type="entry name" value="Xaa-Pro_dipept_C"/>
</dbReference>
<evidence type="ECO:0000313" key="13">
    <source>
        <dbReference type="Proteomes" id="UP000532121"/>
    </source>
</evidence>
<dbReference type="InterPro" id="IPR008979">
    <property type="entry name" value="Galactose-bd-like_sf"/>
</dbReference>
<evidence type="ECO:0000256" key="4">
    <source>
        <dbReference type="ARBA" id="ARBA00011738"/>
    </source>
</evidence>
<dbReference type="PANTHER" id="PTHR43056:SF10">
    <property type="entry name" value="COCE_NOND FAMILY, PUTATIVE (AFU_ORTHOLOGUE AFUA_7G00600)-RELATED"/>
    <property type="match status" value="1"/>
</dbReference>
<evidence type="ECO:0000313" key="12">
    <source>
        <dbReference type="EMBL" id="NMD48826.1"/>
    </source>
</evidence>
<dbReference type="Pfam" id="PF09168">
    <property type="entry name" value="PepX_N"/>
    <property type="match status" value="1"/>
</dbReference>
<dbReference type="GO" id="GO:0004177">
    <property type="term" value="F:aminopeptidase activity"/>
    <property type="evidence" value="ECO:0007669"/>
    <property type="project" value="UniProtKB-KW"/>
</dbReference>
<evidence type="ECO:0000256" key="6">
    <source>
        <dbReference type="ARBA" id="ARBA00022670"/>
    </source>
</evidence>
<dbReference type="Proteomes" id="UP000532121">
    <property type="component" value="Unassembled WGS sequence"/>
</dbReference>
<feature type="domain" description="Xaa-Pro dipeptidyl-peptidase C-terminal" evidence="10">
    <location>
        <begin position="515"/>
        <end position="754"/>
    </location>
</feature>
<proteinExistence type="inferred from homology"/>
<evidence type="ECO:0000256" key="2">
    <source>
        <dbReference type="ARBA" id="ARBA00003997"/>
    </source>
</evidence>
<dbReference type="GO" id="GO:0006508">
    <property type="term" value="P:proteolysis"/>
    <property type="evidence" value="ECO:0007669"/>
    <property type="project" value="UniProtKB-KW"/>
</dbReference>
<dbReference type="Gene3D" id="2.60.120.260">
    <property type="entry name" value="Galactose-binding domain-like"/>
    <property type="match status" value="1"/>
</dbReference>
<dbReference type="InterPro" id="IPR015251">
    <property type="entry name" value="PepX_N_dom"/>
</dbReference>
<evidence type="ECO:0000256" key="8">
    <source>
        <dbReference type="ARBA" id="ARBA00022825"/>
    </source>
</evidence>
<evidence type="ECO:0000256" key="1">
    <source>
        <dbReference type="ARBA" id="ARBA00000123"/>
    </source>
</evidence>
<comment type="function">
    <text evidence="2 9">Removes N-terminal dipeptides sequentially from polypeptides having unsubstituted N-termini provided that the penultimate residue is proline.</text>
</comment>
<dbReference type="Pfam" id="PF02129">
    <property type="entry name" value="Peptidase_S15"/>
    <property type="match status" value="1"/>
</dbReference>
<comment type="caution">
    <text evidence="12">The sequence shown here is derived from an EMBL/GenBank/DDBJ whole genome shotgun (WGS) entry which is preliminary data.</text>
</comment>
<name>A0A7X9LCX4_STRRT</name>
<dbReference type="PRINTS" id="PR00923">
    <property type="entry name" value="LACTOPTASE"/>
</dbReference>
<evidence type="ECO:0000256" key="9">
    <source>
        <dbReference type="HAMAP-Rule" id="MF_00698"/>
    </source>
</evidence>
<dbReference type="HAMAP" id="MF_00698">
    <property type="entry name" value="Aminopeptidase_S15"/>
    <property type="match status" value="1"/>
</dbReference>
<dbReference type="SMART" id="SM00939">
    <property type="entry name" value="PepX_C"/>
    <property type="match status" value="1"/>
</dbReference>
<reference evidence="12 13" key="1">
    <citation type="submission" date="2020-04" db="EMBL/GenBank/DDBJ databases">
        <title>MicrobeNet Type strains.</title>
        <authorList>
            <person name="Nicholson A.C."/>
        </authorList>
    </citation>
    <scope>NUCLEOTIDE SEQUENCE [LARGE SCALE GENOMIC DNA]</scope>
    <source>
        <strain evidence="12 13">DSM 22768</strain>
    </source>
</reference>
<dbReference type="InterPro" id="IPR008252">
    <property type="entry name" value="Pept_S15_Xpro"/>
</dbReference>
<dbReference type="InterPro" id="IPR050585">
    <property type="entry name" value="Xaa-Pro_dipeptidyl-ppase/CocE"/>
</dbReference>
<keyword evidence="8 9" id="KW-0720">Serine protease</keyword>
<feature type="active site" description="Charge relay system" evidence="9">
    <location>
        <position position="499"/>
    </location>
</feature>
<dbReference type="GO" id="GO:0005737">
    <property type="term" value="C:cytoplasm"/>
    <property type="evidence" value="ECO:0007669"/>
    <property type="project" value="UniProtKB-SubCell"/>
</dbReference>
<feature type="active site" description="Charge relay system" evidence="9">
    <location>
        <position position="469"/>
    </location>
</feature>
<keyword evidence="6 9" id="KW-0645">Protease</keyword>
<dbReference type="EC" id="3.4.14.11" evidence="9"/>
<dbReference type="RefSeq" id="WP_193523255.1">
    <property type="nucleotide sequence ID" value="NZ_JABASA010000006.1"/>
</dbReference>
<dbReference type="PANTHER" id="PTHR43056">
    <property type="entry name" value="PEPTIDASE S9 PROLYL OLIGOPEPTIDASE"/>
    <property type="match status" value="1"/>
</dbReference>
<organism evidence="12 13">
    <name type="scientific">Streptococcus ratti</name>
    <dbReference type="NCBI Taxonomy" id="1341"/>
    <lineage>
        <taxon>Bacteria</taxon>
        <taxon>Bacillati</taxon>
        <taxon>Bacillota</taxon>
        <taxon>Bacilli</taxon>
        <taxon>Lactobacillales</taxon>
        <taxon>Streptococcaceae</taxon>
        <taxon>Streptococcus</taxon>
    </lineage>
</organism>